<dbReference type="Pfam" id="PF00172">
    <property type="entry name" value="Zn_clus"/>
    <property type="match status" value="1"/>
</dbReference>
<keyword evidence="7" id="KW-0539">Nucleus</keyword>
<gene>
    <name evidence="10" type="ORF">JAAARDRAFT_35890</name>
</gene>
<dbReference type="Gene3D" id="4.10.240.10">
    <property type="entry name" value="Zn(2)-C6 fungal-type DNA-binding domain"/>
    <property type="match status" value="1"/>
</dbReference>
<dbReference type="GO" id="GO:0000981">
    <property type="term" value="F:DNA-binding transcription factor activity, RNA polymerase II-specific"/>
    <property type="evidence" value="ECO:0007669"/>
    <property type="project" value="InterPro"/>
</dbReference>
<dbReference type="GO" id="GO:0006351">
    <property type="term" value="P:DNA-templated transcription"/>
    <property type="evidence" value="ECO:0007669"/>
    <property type="project" value="InterPro"/>
</dbReference>
<dbReference type="InParanoid" id="A0A067PR20"/>
<dbReference type="PANTHER" id="PTHR31313">
    <property type="entry name" value="TY1 ENHANCER ACTIVATOR"/>
    <property type="match status" value="1"/>
</dbReference>
<keyword evidence="6" id="KW-0804">Transcription</keyword>
<keyword evidence="11" id="KW-1185">Reference proteome</keyword>
<evidence type="ECO:0000313" key="10">
    <source>
        <dbReference type="EMBL" id="KDQ57263.1"/>
    </source>
</evidence>
<reference evidence="11" key="1">
    <citation type="journal article" date="2014" name="Proc. Natl. Acad. Sci. U.S.A.">
        <title>Extensive sampling of basidiomycete genomes demonstrates inadequacy of the white-rot/brown-rot paradigm for wood decay fungi.</title>
        <authorList>
            <person name="Riley R."/>
            <person name="Salamov A.A."/>
            <person name="Brown D.W."/>
            <person name="Nagy L.G."/>
            <person name="Floudas D."/>
            <person name="Held B.W."/>
            <person name="Levasseur A."/>
            <person name="Lombard V."/>
            <person name="Morin E."/>
            <person name="Otillar R."/>
            <person name="Lindquist E.A."/>
            <person name="Sun H."/>
            <person name="LaButti K.M."/>
            <person name="Schmutz J."/>
            <person name="Jabbour D."/>
            <person name="Luo H."/>
            <person name="Baker S.E."/>
            <person name="Pisabarro A.G."/>
            <person name="Walton J.D."/>
            <person name="Blanchette R.A."/>
            <person name="Henrissat B."/>
            <person name="Martin F."/>
            <person name="Cullen D."/>
            <person name="Hibbett D.S."/>
            <person name="Grigoriev I.V."/>
        </authorList>
    </citation>
    <scope>NUCLEOTIDE SEQUENCE [LARGE SCALE GENOMIC DNA]</scope>
    <source>
        <strain evidence="11">MUCL 33604</strain>
    </source>
</reference>
<evidence type="ECO:0000259" key="9">
    <source>
        <dbReference type="PROSITE" id="PS50048"/>
    </source>
</evidence>
<evidence type="ECO:0000256" key="8">
    <source>
        <dbReference type="SAM" id="MobiDB-lite"/>
    </source>
</evidence>
<dbReference type="SUPFAM" id="SSF57701">
    <property type="entry name" value="Zn2/Cys6 DNA-binding domain"/>
    <property type="match status" value="1"/>
</dbReference>
<accession>A0A067PR20</accession>
<dbReference type="Proteomes" id="UP000027265">
    <property type="component" value="Unassembled WGS sequence"/>
</dbReference>
<dbReference type="HOGENOM" id="CLU_004748_1_0_1"/>
<dbReference type="CDD" id="cd12148">
    <property type="entry name" value="fungal_TF_MHR"/>
    <property type="match status" value="1"/>
</dbReference>
<dbReference type="STRING" id="933084.A0A067PR20"/>
<dbReference type="OrthoDB" id="2123952at2759"/>
<dbReference type="PROSITE" id="PS00463">
    <property type="entry name" value="ZN2_CY6_FUNGAL_1"/>
    <property type="match status" value="1"/>
</dbReference>
<comment type="subcellular location">
    <subcellularLocation>
        <location evidence="1">Nucleus</location>
    </subcellularLocation>
</comment>
<feature type="domain" description="Zn(2)-C6 fungal-type" evidence="9">
    <location>
        <begin position="34"/>
        <end position="67"/>
    </location>
</feature>
<organism evidence="10 11">
    <name type="scientific">Jaapia argillacea MUCL 33604</name>
    <dbReference type="NCBI Taxonomy" id="933084"/>
    <lineage>
        <taxon>Eukaryota</taxon>
        <taxon>Fungi</taxon>
        <taxon>Dikarya</taxon>
        <taxon>Basidiomycota</taxon>
        <taxon>Agaricomycotina</taxon>
        <taxon>Agaricomycetes</taxon>
        <taxon>Agaricomycetidae</taxon>
        <taxon>Jaapiales</taxon>
        <taxon>Jaapiaceae</taxon>
        <taxon>Jaapia</taxon>
    </lineage>
</organism>
<dbReference type="GO" id="GO:0003677">
    <property type="term" value="F:DNA binding"/>
    <property type="evidence" value="ECO:0007669"/>
    <property type="project" value="UniProtKB-KW"/>
</dbReference>
<feature type="compositionally biased region" description="Low complexity" evidence="8">
    <location>
        <begin position="735"/>
        <end position="756"/>
    </location>
</feature>
<dbReference type="EMBL" id="KL197720">
    <property type="protein sequence ID" value="KDQ57263.1"/>
    <property type="molecule type" value="Genomic_DNA"/>
</dbReference>
<proteinExistence type="predicted"/>
<dbReference type="CDD" id="cd00067">
    <property type="entry name" value="GAL4"/>
    <property type="match status" value="1"/>
</dbReference>
<dbReference type="Pfam" id="PF04082">
    <property type="entry name" value="Fungal_trans"/>
    <property type="match status" value="1"/>
</dbReference>
<feature type="region of interest" description="Disordered" evidence="8">
    <location>
        <begin position="726"/>
        <end position="760"/>
    </location>
</feature>
<evidence type="ECO:0000256" key="7">
    <source>
        <dbReference type="ARBA" id="ARBA00023242"/>
    </source>
</evidence>
<feature type="compositionally biased region" description="Low complexity" evidence="8">
    <location>
        <begin position="205"/>
        <end position="218"/>
    </location>
</feature>
<dbReference type="SMART" id="SM00906">
    <property type="entry name" value="Fungal_trans"/>
    <property type="match status" value="1"/>
</dbReference>
<dbReference type="SMART" id="SM00066">
    <property type="entry name" value="GAL4"/>
    <property type="match status" value="1"/>
</dbReference>
<protein>
    <recommendedName>
        <fullName evidence="9">Zn(2)-C6 fungal-type domain-containing protein</fullName>
    </recommendedName>
</protein>
<evidence type="ECO:0000313" key="11">
    <source>
        <dbReference type="Proteomes" id="UP000027265"/>
    </source>
</evidence>
<evidence type="ECO:0000256" key="4">
    <source>
        <dbReference type="ARBA" id="ARBA00023015"/>
    </source>
</evidence>
<dbReference type="AlphaFoldDB" id="A0A067PR20"/>
<dbReference type="InterPro" id="IPR036864">
    <property type="entry name" value="Zn2-C6_fun-type_DNA-bd_sf"/>
</dbReference>
<sequence length="821" mass="90900">MTSHLTYSDPSDEDVSFARSQSPDYSSRRRSTRACDHCRRTKSKCERFGSPKQPCRGCTSLGLTCTYMGPSHKRGPPKGYIHAIERRLHQAEGLLGTIIGSHDPRAQSLLQDLSRDPLANQIIHRVESGPFGPKGRGDIPFGSTKQEFLASILEGAPEGAVSIAASKRQSRISREELTASLDGQTLVTPSSNWQDGLKDILKTNGSSGSSGSRAASQSPRERKSLSLHPPDSRTPIPEDDYLSQTQSPEAMASSRHPVDIDELSFDENLQIRWHGRATGLHLLRKCNPLQPRSSEPAPRVHLWPPVSIEVHRNPVQPANLRLPDSQTQDKLLHLYFDHLHPMFPILHRGHFIEFYTQRMEKAALPAENRPLSDVSADILLLTTFGLAARFAESTAVLSPGVLTHSSHDFITDALELLYTVLDTPHSCTCQALLLLGYYDLGVESGEKASFYIDAAISMAQRLGMNRSLEHLNFPGADVMSDIDEPMRHRIWLACSLLDKYASSFPGRPPMLRASDSDVSFDNDQPDDFVVTFTTSCGLASIIGSIMESLYSGRKWSKLKLHGEVNRLEDVLENWYLRLPPPLRYSPEGGASVPPFVLQLHVQYWSTVILLQRALVEPEYIVTGDTHSFRSDPVQSKALSSCLNAASRITSIMTAWDVQFSLTEASAFLPGYLLNAGIVFLVALRLRLWDPQQPGLQHCRLILEKVEGLWPTARTILALLDDASPDAPDPPRLRRASAPPHRSFPQRSMSISSDSASMQPRVFPVKSPSEQASMGQMLGLETMDVLTPSYQASTYAWWGGSEPIAQPLSWGGIVEVNGWSQN</sequence>
<keyword evidence="3" id="KW-0862">Zinc</keyword>
<dbReference type="PROSITE" id="PS50048">
    <property type="entry name" value="ZN2_CY6_FUNGAL_2"/>
    <property type="match status" value="1"/>
</dbReference>
<keyword evidence="2" id="KW-0479">Metal-binding</keyword>
<keyword evidence="5" id="KW-0238">DNA-binding</keyword>
<keyword evidence="4" id="KW-0805">Transcription regulation</keyword>
<evidence type="ECO:0000256" key="6">
    <source>
        <dbReference type="ARBA" id="ARBA00023163"/>
    </source>
</evidence>
<evidence type="ECO:0000256" key="2">
    <source>
        <dbReference type="ARBA" id="ARBA00022723"/>
    </source>
</evidence>
<dbReference type="InterPro" id="IPR007219">
    <property type="entry name" value="XnlR_reg_dom"/>
</dbReference>
<dbReference type="GO" id="GO:0008270">
    <property type="term" value="F:zinc ion binding"/>
    <property type="evidence" value="ECO:0007669"/>
    <property type="project" value="InterPro"/>
</dbReference>
<name>A0A067PR20_9AGAM</name>
<evidence type="ECO:0000256" key="5">
    <source>
        <dbReference type="ARBA" id="ARBA00023125"/>
    </source>
</evidence>
<evidence type="ECO:0000256" key="1">
    <source>
        <dbReference type="ARBA" id="ARBA00004123"/>
    </source>
</evidence>
<dbReference type="InterPro" id="IPR001138">
    <property type="entry name" value="Zn2Cys6_DnaBD"/>
</dbReference>
<dbReference type="PANTHER" id="PTHR31313:SF81">
    <property type="entry name" value="TY1 ENHANCER ACTIVATOR"/>
    <property type="match status" value="1"/>
</dbReference>
<dbReference type="GO" id="GO:0005634">
    <property type="term" value="C:nucleus"/>
    <property type="evidence" value="ECO:0007669"/>
    <property type="project" value="UniProtKB-SubCell"/>
</dbReference>
<dbReference type="InterPro" id="IPR051615">
    <property type="entry name" value="Transcr_Regulatory_Elem"/>
</dbReference>
<feature type="region of interest" description="Disordered" evidence="8">
    <location>
        <begin position="186"/>
        <end position="255"/>
    </location>
</feature>
<feature type="region of interest" description="Disordered" evidence="8">
    <location>
        <begin position="1"/>
        <end position="33"/>
    </location>
</feature>
<evidence type="ECO:0000256" key="3">
    <source>
        <dbReference type="ARBA" id="ARBA00022833"/>
    </source>
</evidence>